<dbReference type="Gene3D" id="3.30.70.120">
    <property type="match status" value="1"/>
</dbReference>
<dbReference type="InterPro" id="IPR015867">
    <property type="entry name" value="N-reg_PII/ATP_PRibTrfase_C"/>
</dbReference>
<dbReference type="AlphaFoldDB" id="A0A382WFJ5"/>
<proteinExistence type="predicted"/>
<reference evidence="1" key="1">
    <citation type="submission" date="2018-05" db="EMBL/GenBank/DDBJ databases">
        <authorList>
            <person name="Lanie J.A."/>
            <person name="Ng W.-L."/>
            <person name="Kazmierczak K.M."/>
            <person name="Andrzejewski T.M."/>
            <person name="Davidsen T.M."/>
            <person name="Wayne K.J."/>
            <person name="Tettelin H."/>
            <person name="Glass J.I."/>
            <person name="Rusch D."/>
            <person name="Podicherti R."/>
            <person name="Tsui H.-C.T."/>
            <person name="Winkler M.E."/>
        </authorList>
    </citation>
    <scope>NUCLEOTIDE SEQUENCE</scope>
</reference>
<protein>
    <submittedName>
        <fullName evidence="1">Uncharacterized protein</fullName>
    </submittedName>
</protein>
<sequence>MTWGPLQTVNHSYECTFILELSIQGGNPELLRWVEEKTE</sequence>
<name>A0A382WFJ5_9ZZZZ</name>
<evidence type="ECO:0000313" key="1">
    <source>
        <dbReference type="EMBL" id="SVD57350.1"/>
    </source>
</evidence>
<dbReference type="EMBL" id="UINC01159327">
    <property type="protein sequence ID" value="SVD57350.1"/>
    <property type="molecule type" value="Genomic_DNA"/>
</dbReference>
<accession>A0A382WFJ5</accession>
<gene>
    <name evidence="1" type="ORF">METZ01_LOCUS410204</name>
</gene>
<organism evidence="1">
    <name type="scientific">marine metagenome</name>
    <dbReference type="NCBI Taxonomy" id="408172"/>
    <lineage>
        <taxon>unclassified sequences</taxon>
        <taxon>metagenomes</taxon>
        <taxon>ecological metagenomes</taxon>
    </lineage>
</organism>